<evidence type="ECO:0000313" key="3">
    <source>
        <dbReference type="Proteomes" id="UP000004508"/>
    </source>
</evidence>
<dbReference type="InParanoid" id="D6U1S9"/>
<dbReference type="STRING" id="485913.Krac_1441"/>
<sequence length="80" mass="8605">MVASPSKQSSTSCAANMISVAFQGERGAFGDEAARAYFRQEGQQEASFQPHHSFADVFRAVSAGEVDYGVVLQKFLSPSK</sequence>
<feature type="domain" description="Prephenate dehydratase" evidence="1">
    <location>
        <begin position="19"/>
        <end position="80"/>
    </location>
</feature>
<dbReference type="EMBL" id="ADVG01000004">
    <property type="protein sequence ID" value="EFH80813.1"/>
    <property type="molecule type" value="Genomic_DNA"/>
</dbReference>
<name>D6U1S9_KTERA</name>
<dbReference type="Proteomes" id="UP000004508">
    <property type="component" value="Unassembled WGS sequence"/>
</dbReference>
<evidence type="ECO:0000313" key="2">
    <source>
        <dbReference type="EMBL" id="EFH80813.1"/>
    </source>
</evidence>
<accession>D6U1S9</accession>
<dbReference type="PROSITE" id="PS51171">
    <property type="entry name" value="PREPHENATE_DEHYDR_3"/>
    <property type="match status" value="1"/>
</dbReference>
<dbReference type="SUPFAM" id="SSF53850">
    <property type="entry name" value="Periplasmic binding protein-like II"/>
    <property type="match status" value="1"/>
</dbReference>
<dbReference type="Pfam" id="PF00800">
    <property type="entry name" value="PDT"/>
    <property type="match status" value="1"/>
</dbReference>
<dbReference type="AlphaFoldDB" id="D6U1S9"/>
<dbReference type="InterPro" id="IPR001086">
    <property type="entry name" value="Preph_deHydtase"/>
</dbReference>
<dbReference type="GO" id="GO:0009094">
    <property type="term" value="P:L-phenylalanine biosynthetic process"/>
    <property type="evidence" value="ECO:0007669"/>
    <property type="project" value="UniProtKB-UniPathway"/>
</dbReference>
<dbReference type="RefSeq" id="WP_007917808.1">
    <property type="nucleotide sequence ID" value="NZ_ADVG01000004.1"/>
</dbReference>
<comment type="caution">
    <text evidence="2">The sequence shown here is derived from an EMBL/GenBank/DDBJ whole genome shotgun (WGS) entry which is preliminary data.</text>
</comment>
<protein>
    <submittedName>
        <fullName evidence="2">Prephenate dehydratase</fullName>
    </submittedName>
</protein>
<dbReference type="GO" id="GO:0004664">
    <property type="term" value="F:prephenate dehydratase activity"/>
    <property type="evidence" value="ECO:0007669"/>
    <property type="project" value="InterPro"/>
</dbReference>
<dbReference type="UniPathway" id="UPA00121">
    <property type="reaction ID" value="UER00345"/>
</dbReference>
<evidence type="ECO:0000259" key="1">
    <source>
        <dbReference type="PROSITE" id="PS51171"/>
    </source>
</evidence>
<gene>
    <name evidence="2" type="ORF">Krac_1441</name>
</gene>
<organism evidence="2 3">
    <name type="scientific">Ktedonobacter racemifer DSM 44963</name>
    <dbReference type="NCBI Taxonomy" id="485913"/>
    <lineage>
        <taxon>Bacteria</taxon>
        <taxon>Bacillati</taxon>
        <taxon>Chloroflexota</taxon>
        <taxon>Ktedonobacteria</taxon>
        <taxon>Ktedonobacterales</taxon>
        <taxon>Ktedonobacteraceae</taxon>
        <taxon>Ktedonobacter</taxon>
    </lineage>
</organism>
<proteinExistence type="predicted"/>
<keyword evidence="3" id="KW-1185">Reference proteome</keyword>
<reference evidence="2 3" key="1">
    <citation type="journal article" date="2011" name="Stand. Genomic Sci.">
        <title>Non-contiguous finished genome sequence and contextual data of the filamentous soil bacterium Ktedonobacter racemifer type strain (SOSP1-21).</title>
        <authorList>
            <person name="Chang Y.J."/>
            <person name="Land M."/>
            <person name="Hauser L."/>
            <person name="Chertkov O."/>
            <person name="Del Rio T.G."/>
            <person name="Nolan M."/>
            <person name="Copeland A."/>
            <person name="Tice H."/>
            <person name="Cheng J.F."/>
            <person name="Lucas S."/>
            <person name="Han C."/>
            <person name="Goodwin L."/>
            <person name="Pitluck S."/>
            <person name="Ivanova N."/>
            <person name="Ovchinikova G."/>
            <person name="Pati A."/>
            <person name="Chen A."/>
            <person name="Palaniappan K."/>
            <person name="Mavromatis K."/>
            <person name="Liolios K."/>
            <person name="Brettin T."/>
            <person name="Fiebig A."/>
            <person name="Rohde M."/>
            <person name="Abt B."/>
            <person name="Goker M."/>
            <person name="Detter J.C."/>
            <person name="Woyke T."/>
            <person name="Bristow J."/>
            <person name="Eisen J.A."/>
            <person name="Markowitz V."/>
            <person name="Hugenholtz P."/>
            <person name="Kyrpides N.C."/>
            <person name="Klenk H.P."/>
            <person name="Lapidus A."/>
        </authorList>
    </citation>
    <scope>NUCLEOTIDE SEQUENCE [LARGE SCALE GENOMIC DNA]</scope>
    <source>
        <strain evidence="3">DSM 44963</strain>
    </source>
</reference>
<dbReference type="Gene3D" id="3.40.190.10">
    <property type="entry name" value="Periplasmic binding protein-like II"/>
    <property type="match status" value="1"/>
</dbReference>